<feature type="transmembrane region" description="Helical" evidence="7">
    <location>
        <begin position="392"/>
        <end position="412"/>
    </location>
</feature>
<comment type="similarity">
    <text evidence="6">Belongs to the ABC-4 integral membrane protein family.</text>
</comment>
<feature type="transmembrane region" description="Helical" evidence="7">
    <location>
        <begin position="1030"/>
        <end position="1056"/>
    </location>
</feature>
<accession>A0A7H0HS32</accession>
<feature type="transmembrane region" description="Helical" evidence="7">
    <location>
        <begin position="475"/>
        <end position="495"/>
    </location>
</feature>
<evidence type="ECO:0000313" key="11">
    <source>
        <dbReference type="Proteomes" id="UP000516230"/>
    </source>
</evidence>
<dbReference type="InterPro" id="IPR050250">
    <property type="entry name" value="Macrolide_Exporter_MacB"/>
</dbReference>
<keyword evidence="3 7" id="KW-0812">Transmembrane</keyword>
<dbReference type="RefSeq" id="WP_187740510.1">
    <property type="nucleotide sequence ID" value="NZ_CP060825.1"/>
</dbReference>
<dbReference type="Pfam" id="PF02687">
    <property type="entry name" value="FtsX"/>
    <property type="match status" value="2"/>
</dbReference>
<evidence type="ECO:0000256" key="2">
    <source>
        <dbReference type="ARBA" id="ARBA00022475"/>
    </source>
</evidence>
<feature type="transmembrane region" description="Helical" evidence="7">
    <location>
        <begin position="433"/>
        <end position="450"/>
    </location>
</feature>
<feature type="domain" description="ABC3 transporter permease C-terminal" evidence="9">
    <location>
        <begin position="300"/>
        <end position="412"/>
    </location>
</feature>
<dbReference type="EMBL" id="CP060825">
    <property type="protein sequence ID" value="QNP63348.1"/>
    <property type="molecule type" value="Genomic_DNA"/>
</dbReference>
<evidence type="ECO:0000256" key="1">
    <source>
        <dbReference type="ARBA" id="ARBA00004651"/>
    </source>
</evidence>
<evidence type="ECO:0000256" key="5">
    <source>
        <dbReference type="ARBA" id="ARBA00023136"/>
    </source>
</evidence>
<feature type="transmembrane region" description="Helical" evidence="7">
    <location>
        <begin position="532"/>
        <end position="552"/>
    </location>
</feature>
<keyword evidence="11" id="KW-1185">Reference proteome</keyword>
<dbReference type="InterPro" id="IPR003838">
    <property type="entry name" value="ABC3_permease_C"/>
</dbReference>
<evidence type="ECO:0000259" key="9">
    <source>
        <dbReference type="Pfam" id="PF02687"/>
    </source>
</evidence>
<protein>
    <submittedName>
        <fullName evidence="10">ABC transporter permease</fullName>
    </submittedName>
</protein>
<dbReference type="GO" id="GO:0005886">
    <property type="term" value="C:plasma membrane"/>
    <property type="evidence" value="ECO:0007669"/>
    <property type="project" value="UniProtKB-SubCell"/>
</dbReference>
<gene>
    <name evidence="10" type="ORF">IAG43_10640</name>
</gene>
<organism evidence="10 11">
    <name type="scientific">Streptomyces genisteinicus</name>
    <dbReference type="NCBI Taxonomy" id="2768068"/>
    <lineage>
        <taxon>Bacteria</taxon>
        <taxon>Bacillati</taxon>
        <taxon>Actinomycetota</taxon>
        <taxon>Actinomycetes</taxon>
        <taxon>Kitasatosporales</taxon>
        <taxon>Streptomycetaceae</taxon>
        <taxon>Streptomyces</taxon>
    </lineage>
</organism>
<feature type="transmembrane region" description="Helical" evidence="7">
    <location>
        <begin position="341"/>
        <end position="364"/>
    </location>
</feature>
<evidence type="ECO:0000256" key="8">
    <source>
        <dbReference type="SAM" id="SignalP"/>
    </source>
</evidence>
<evidence type="ECO:0000256" key="6">
    <source>
        <dbReference type="ARBA" id="ARBA00038076"/>
    </source>
</evidence>
<dbReference type="PANTHER" id="PTHR30572">
    <property type="entry name" value="MEMBRANE COMPONENT OF TRANSPORTER-RELATED"/>
    <property type="match status" value="1"/>
</dbReference>
<dbReference type="PANTHER" id="PTHR30572:SF4">
    <property type="entry name" value="ABC TRANSPORTER PERMEASE YTRF"/>
    <property type="match status" value="1"/>
</dbReference>
<keyword evidence="4 7" id="KW-1133">Transmembrane helix</keyword>
<evidence type="ECO:0000256" key="3">
    <source>
        <dbReference type="ARBA" id="ARBA00022692"/>
    </source>
</evidence>
<evidence type="ECO:0000313" key="10">
    <source>
        <dbReference type="EMBL" id="QNP63348.1"/>
    </source>
</evidence>
<keyword evidence="2" id="KW-1003">Cell membrane</keyword>
<keyword evidence="5 7" id="KW-0472">Membrane</keyword>
<feature type="transmembrane region" description="Helical" evidence="7">
    <location>
        <begin position="1086"/>
        <end position="1106"/>
    </location>
</feature>
<comment type="subcellular location">
    <subcellularLocation>
        <location evidence="1">Cell membrane</location>
        <topology evidence="1">Multi-pass membrane protein</topology>
    </subcellularLocation>
</comment>
<proteinExistence type="inferred from homology"/>
<evidence type="ECO:0000256" key="4">
    <source>
        <dbReference type="ARBA" id="ARBA00022989"/>
    </source>
</evidence>
<feature type="signal peptide" evidence="8">
    <location>
        <begin position="1"/>
        <end position="34"/>
    </location>
</feature>
<sequence>MTGFVLLRLRAHRLLLAAALVAVLLTTCVLSALAAFSGSVGDAALRHTLGTREAAGTALTVSARTPADRRDAADEAVARGAAASFDGLPVTVRKLERSGAYALPRSLRSPEARKGEPDLTHFAALDPAQVAVAAGRLPGPAGGGGPVPVALPEAAAKLLELTVGARLELTDRLTEKPLTAEVVGVYRAADPADPYWQLDPLGGRGVRSAVFTTYGPLLADPGVLASGRTGAGDSAWIARADFRPVTTDRIGALHTAAVAGPAALGKDPVFAGAVTVRTSLPTVLAQSERALLVARSTLLIVAMQLVVLAGCTLVLVARLLSSERAGETGLLRARGASRGRIAGLASVEALLLALPAALCAPLLAGPLTRLLAANSALDDSGLRVDGAPAGQVWLVALAVAVCCAAAVVAPALGAGGEGLRRGRGRSLPGPVRAGADLGLLAVAAVAFWQLDRQSGAAGGGALSGDREGELGVDPLLITAPALALLAGTVLTLRLLPPAARLAERWAAGGRGLPMALAGWQFSRRPLRGAGPVLLLVLSVAMGMLAIGQSASWDRSQDDQADFRSGASVRVLADGTGGPGDAGRYAALPGVREAAPAVRAPVGLSANRTATVLALDTTGAADRLLMRGDLADGDPGAVLDTLKPSGGVRPGLLLPADARRAALDLRLTAEGARGGVSPSGTRVRTVAVFEDRYGIVHRIAAGTVPVDGRVHTVTLDLGTTASGGGALPAGPLALTGVRLLDTPVPQRAEDHRLTVERVRSAGGDGTLRPVAADPGLRWEAAYQSSNGTDAADPVPLRVAPQGPAPLSVRYTPAPGELGVNAWGRPLETADFAVQVSAVRPPAPRQIPAVVTDAFLDASGAARGDSLDVTFGGRDLRITVAGVVRRLPTTGAGAGAPVPDGADRTPADAADGGGVLLDFRTVNAVLAADGGASLTPSEWWLATAPGAADEVAGALRALPDADGTRVLVRDDTAAGLHGDPLGAGPRSALLAVAVVAAALAAVGFAVSAAGSLRERSSEFAVLRALGAPRRRLARLVAAEQGVLIGIALLVGVVLGAVLTRAVVPLIVLTGQATQPVPGVLVELPVGQVASLLAGVAALPLLIVAVIALRRPDPAVTLRHQGDN</sequence>
<feature type="transmembrane region" description="Helical" evidence="7">
    <location>
        <begin position="298"/>
        <end position="320"/>
    </location>
</feature>
<dbReference type="Proteomes" id="UP000516230">
    <property type="component" value="Chromosome"/>
</dbReference>
<dbReference type="KEGG" id="sgj:IAG43_10640"/>
<feature type="domain" description="ABC3 transporter permease C-terminal" evidence="9">
    <location>
        <begin position="989"/>
        <end position="1106"/>
    </location>
</feature>
<keyword evidence="8" id="KW-0732">Signal</keyword>
<evidence type="ECO:0000256" key="7">
    <source>
        <dbReference type="SAM" id="Phobius"/>
    </source>
</evidence>
<name>A0A7H0HS32_9ACTN</name>
<dbReference type="GO" id="GO:0022857">
    <property type="term" value="F:transmembrane transporter activity"/>
    <property type="evidence" value="ECO:0007669"/>
    <property type="project" value="TreeGrafter"/>
</dbReference>
<reference evidence="10 11" key="1">
    <citation type="submission" date="2020-08" db="EMBL/GenBank/DDBJ databases">
        <title>A novel species.</title>
        <authorList>
            <person name="Gao J."/>
        </authorList>
    </citation>
    <scope>NUCLEOTIDE SEQUENCE [LARGE SCALE GENOMIC DNA]</scope>
    <source>
        <strain evidence="10 11">CRPJ-33</strain>
    </source>
</reference>
<feature type="chain" id="PRO_5028864028" evidence="8">
    <location>
        <begin position="35"/>
        <end position="1121"/>
    </location>
</feature>
<feature type="transmembrane region" description="Helical" evidence="7">
    <location>
        <begin position="986"/>
        <end position="1010"/>
    </location>
</feature>
<dbReference type="AlphaFoldDB" id="A0A7H0HS32"/>